<protein>
    <submittedName>
        <fullName evidence="1">Uncharacterized protein</fullName>
    </submittedName>
</protein>
<dbReference type="InterPro" id="IPR010375">
    <property type="entry name" value="CdAMP_rec"/>
</dbReference>
<name>A0A143YMX4_9LACT</name>
<dbReference type="Pfam" id="PF06153">
    <property type="entry name" value="CdAMP_rec"/>
    <property type="match status" value="1"/>
</dbReference>
<dbReference type="RefSeq" id="WP_087033307.1">
    <property type="nucleotide sequence ID" value="NZ_FJNE01000004.1"/>
</dbReference>
<keyword evidence="2" id="KW-1185">Reference proteome</keyword>
<dbReference type="STRING" id="140314.SAMN04488076_1319"/>
<gene>
    <name evidence="1" type="ORF">Tpal_1748</name>
</gene>
<dbReference type="Gene3D" id="3.30.70.120">
    <property type="match status" value="1"/>
</dbReference>
<reference evidence="1 2" key="1">
    <citation type="submission" date="2016-02" db="EMBL/GenBank/DDBJ databases">
        <authorList>
            <person name="Wen L."/>
            <person name="He K."/>
            <person name="Yang H."/>
        </authorList>
    </citation>
    <scope>NUCLEOTIDE SEQUENCE [LARGE SCALE GENOMIC DNA]</scope>
    <source>
        <strain evidence="1">Trichococcus palustris</strain>
    </source>
</reference>
<sequence>MKLIMAVIQDKDSAILSDELVEANIRATKLPSTGGFLRSGNTTFMIGVEDERVEEVLAIIKANCESREQFMAAPVSIDATLESTLAYPMEVLVGGATVFVLPIESFHRF</sequence>
<dbReference type="EMBL" id="FJNE01000004">
    <property type="protein sequence ID" value="CZQ94126.1"/>
    <property type="molecule type" value="Genomic_DNA"/>
</dbReference>
<dbReference type="InterPro" id="IPR011322">
    <property type="entry name" value="N-reg_PII-like_a/b"/>
</dbReference>
<dbReference type="SUPFAM" id="SSF54913">
    <property type="entry name" value="GlnB-like"/>
    <property type="match status" value="1"/>
</dbReference>
<evidence type="ECO:0000313" key="2">
    <source>
        <dbReference type="Proteomes" id="UP000242754"/>
    </source>
</evidence>
<dbReference type="OrthoDB" id="9794275at2"/>
<dbReference type="InterPro" id="IPR015867">
    <property type="entry name" value="N-reg_PII/ATP_PRibTrfase_C"/>
</dbReference>
<proteinExistence type="predicted"/>
<evidence type="ECO:0000313" key="1">
    <source>
        <dbReference type="EMBL" id="CZQ94126.1"/>
    </source>
</evidence>
<accession>A0A143YMX4</accession>
<dbReference type="PANTHER" id="PTHR38456">
    <property type="entry name" value="CYCLIC DI-AMP RECEPTOR A"/>
    <property type="match status" value="1"/>
</dbReference>
<dbReference type="Proteomes" id="UP000242754">
    <property type="component" value="Unassembled WGS sequence"/>
</dbReference>
<dbReference type="AlphaFoldDB" id="A0A143YMX4"/>
<organism evidence="1 2">
    <name type="scientific">Trichococcus palustris</name>
    <dbReference type="NCBI Taxonomy" id="140314"/>
    <lineage>
        <taxon>Bacteria</taxon>
        <taxon>Bacillati</taxon>
        <taxon>Bacillota</taxon>
        <taxon>Bacilli</taxon>
        <taxon>Lactobacillales</taxon>
        <taxon>Carnobacteriaceae</taxon>
        <taxon>Trichococcus</taxon>
    </lineage>
</organism>
<dbReference type="PANTHER" id="PTHR38456:SF1">
    <property type="entry name" value="CYCLIC DI-AMP RECEPTOR A"/>
    <property type="match status" value="1"/>
</dbReference>